<feature type="region of interest" description="Disordered" evidence="1">
    <location>
        <begin position="189"/>
        <end position="212"/>
    </location>
</feature>
<evidence type="ECO:0000313" key="3">
    <source>
        <dbReference type="EMBL" id="VEV97194.1"/>
    </source>
</evidence>
<feature type="compositionally biased region" description="Basic and acidic residues" evidence="1">
    <location>
        <begin position="202"/>
        <end position="212"/>
    </location>
</feature>
<dbReference type="InterPro" id="IPR013974">
    <property type="entry name" value="SAF"/>
</dbReference>
<reference evidence="3" key="1">
    <citation type="submission" date="2019-02" db="EMBL/GenBank/DDBJ databases">
        <authorList>
            <consortium name="Genoscope - CEA"/>
            <person name="William W."/>
        </authorList>
    </citation>
    <scope>NUCLEOTIDE SEQUENCE [LARGE SCALE GENOMIC DNA]</scope>
    <source>
        <strain evidence="3">YSy11</strain>
    </source>
</reference>
<dbReference type="Pfam" id="PF08666">
    <property type="entry name" value="SAF"/>
    <property type="match status" value="1"/>
</dbReference>
<dbReference type="InterPro" id="IPR031571">
    <property type="entry name" value="RcpC_dom"/>
</dbReference>
<proteinExistence type="predicted"/>
<sequence>MDSRVTMALAAVMLLGAVAAGYWGVVMSSPPATESVAANSAPAVSPVTQRVSKLADDVKRSPVVVAVREISPFVPVVAEDLAIEQLQVAPAGSFSSIEEVVGRKAWNPIPPGDWLDQASFEAGGPLAQMIRPNERAVAVPVDEVVGGGGYLRPGDFVDVLLFMQEDGDQRLRTAQVALPAVRLLSMGKTLGPSNEGHAAQGKTDDDKKTREKPARTAVLAVPEQLVTRLLLASQAGTLRLAVRSADEQLQKRYLDGETTLVALNEQTRSLIPLDKLASQAAPQPGVAAKPRSRAVATSPKVEIYRGVQSTWQAP</sequence>
<name>A0A653E394_9PSED</name>
<dbReference type="InterPro" id="IPR017592">
    <property type="entry name" value="Pilus_assmbl_Flp-typ_CpaB"/>
</dbReference>
<evidence type="ECO:0000259" key="2">
    <source>
        <dbReference type="SMART" id="SM00858"/>
    </source>
</evidence>
<protein>
    <submittedName>
        <fullName evidence="3">Flp pilus assembly protein CpaB</fullName>
    </submittedName>
</protein>
<dbReference type="AlphaFoldDB" id="A0A653E394"/>
<dbReference type="CDD" id="cd11614">
    <property type="entry name" value="SAF_CpaB_FlgA_like"/>
    <property type="match status" value="1"/>
</dbReference>
<accession>A0A653E394</accession>
<feature type="domain" description="SAF" evidence="2">
    <location>
        <begin position="61"/>
        <end position="121"/>
    </location>
</feature>
<dbReference type="EMBL" id="LR215729">
    <property type="protein sequence ID" value="VEV97194.1"/>
    <property type="molecule type" value="Genomic_DNA"/>
</dbReference>
<dbReference type="NCBIfam" id="TIGR03177">
    <property type="entry name" value="pilus_cpaB"/>
    <property type="match status" value="1"/>
</dbReference>
<organism evidence="3">
    <name type="scientific">Pseudomonas marincola</name>
    <dbReference type="NCBI Taxonomy" id="437900"/>
    <lineage>
        <taxon>Bacteria</taxon>
        <taxon>Pseudomonadati</taxon>
        <taxon>Pseudomonadota</taxon>
        <taxon>Gammaproteobacteria</taxon>
        <taxon>Pseudomonadales</taxon>
        <taxon>Pseudomonadaceae</taxon>
        <taxon>Pseudomonas</taxon>
    </lineage>
</organism>
<gene>
    <name evidence="3" type="ORF">PMYSY11_2148</name>
</gene>
<evidence type="ECO:0000256" key="1">
    <source>
        <dbReference type="SAM" id="MobiDB-lite"/>
    </source>
</evidence>
<dbReference type="Pfam" id="PF16976">
    <property type="entry name" value="RcpC"/>
    <property type="match status" value="1"/>
</dbReference>
<dbReference type="SMART" id="SM00858">
    <property type="entry name" value="SAF"/>
    <property type="match status" value="1"/>
</dbReference>
<dbReference type="RefSeq" id="WP_150548240.1">
    <property type="nucleotide sequence ID" value="NZ_LR215729.2"/>
</dbReference>